<dbReference type="InterPro" id="IPR006143">
    <property type="entry name" value="RND_pump_MFP"/>
</dbReference>
<evidence type="ECO:0000259" key="4">
    <source>
        <dbReference type="Pfam" id="PF25973"/>
    </source>
</evidence>
<dbReference type="InterPro" id="IPR058792">
    <property type="entry name" value="Beta-barrel_RND_2"/>
</dbReference>
<reference evidence="5" key="1">
    <citation type="journal article" date="2019" name="PLoS Negl. Trop. Dis.">
        <title>Revisiting the worldwide diversity of Leptospira species in the environment.</title>
        <authorList>
            <person name="Vincent A.T."/>
            <person name="Schiettekatte O."/>
            <person name="Bourhy P."/>
            <person name="Veyrier F.J."/>
            <person name="Picardeau M."/>
        </authorList>
    </citation>
    <scope>NUCLEOTIDE SEQUENCE [LARGE SCALE GENOMIC DNA]</scope>
    <source>
        <strain evidence="5">201300427</strain>
    </source>
</reference>
<dbReference type="Pfam" id="PF25973">
    <property type="entry name" value="BSH_CzcB"/>
    <property type="match status" value="1"/>
</dbReference>
<dbReference type="NCBIfam" id="TIGR01730">
    <property type="entry name" value="RND_mfp"/>
    <property type="match status" value="1"/>
</dbReference>
<evidence type="ECO:0000256" key="2">
    <source>
        <dbReference type="SAM" id="Coils"/>
    </source>
</evidence>
<evidence type="ECO:0000313" key="6">
    <source>
        <dbReference type="Proteomes" id="UP000298058"/>
    </source>
</evidence>
<feature type="domain" description="CusB-like beta-barrel" evidence="3">
    <location>
        <begin position="300"/>
        <end position="374"/>
    </location>
</feature>
<dbReference type="Gene3D" id="2.40.30.170">
    <property type="match status" value="1"/>
</dbReference>
<evidence type="ECO:0000313" key="5">
    <source>
        <dbReference type="EMBL" id="TGN19788.1"/>
    </source>
</evidence>
<evidence type="ECO:0000256" key="1">
    <source>
        <dbReference type="ARBA" id="ARBA00009477"/>
    </source>
</evidence>
<proteinExistence type="inferred from homology"/>
<dbReference type="Gene3D" id="2.40.50.100">
    <property type="match status" value="2"/>
</dbReference>
<dbReference type="Pfam" id="PF25954">
    <property type="entry name" value="Beta-barrel_RND_2"/>
    <property type="match status" value="1"/>
</dbReference>
<dbReference type="SUPFAM" id="SSF111369">
    <property type="entry name" value="HlyD-like secretion proteins"/>
    <property type="match status" value="2"/>
</dbReference>
<dbReference type="PANTHER" id="PTHR30469">
    <property type="entry name" value="MULTIDRUG RESISTANCE PROTEIN MDTA"/>
    <property type="match status" value="1"/>
</dbReference>
<name>A0A4R9M4Y2_9LEPT</name>
<dbReference type="Proteomes" id="UP000298058">
    <property type="component" value="Unassembled WGS sequence"/>
</dbReference>
<comment type="caution">
    <text evidence="5">The sequence shown here is derived from an EMBL/GenBank/DDBJ whole genome shotgun (WGS) entry which is preliminary data.</text>
</comment>
<accession>A0A4R9M4Y2</accession>
<organism evidence="5 6">
    <name type="scientific">Leptospira idonii</name>
    <dbReference type="NCBI Taxonomy" id="1193500"/>
    <lineage>
        <taxon>Bacteria</taxon>
        <taxon>Pseudomonadati</taxon>
        <taxon>Spirochaetota</taxon>
        <taxon>Spirochaetia</taxon>
        <taxon>Leptospirales</taxon>
        <taxon>Leptospiraceae</taxon>
        <taxon>Leptospira</taxon>
    </lineage>
</organism>
<evidence type="ECO:0000259" key="3">
    <source>
        <dbReference type="Pfam" id="PF25954"/>
    </source>
</evidence>
<dbReference type="Gene3D" id="2.40.420.20">
    <property type="match status" value="1"/>
</dbReference>
<protein>
    <submittedName>
        <fullName evidence="5">Efflux RND transporter periplasmic adaptor subunit</fullName>
    </submittedName>
</protein>
<dbReference type="GO" id="GO:0015562">
    <property type="term" value="F:efflux transmembrane transporter activity"/>
    <property type="evidence" value="ECO:0007669"/>
    <property type="project" value="TreeGrafter"/>
</dbReference>
<keyword evidence="2" id="KW-0175">Coiled coil</keyword>
<feature type="domain" description="CzcB-like barrel-sandwich hybrid" evidence="4">
    <location>
        <begin position="65"/>
        <end position="296"/>
    </location>
</feature>
<dbReference type="AlphaFoldDB" id="A0A4R9M4Y2"/>
<dbReference type="PANTHER" id="PTHR30469:SF15">
    <property type="entry name" value="HLYD FAMILY OF SECRETION PROTEINS"/>
    <property type="match status" value="1"/>
</dbReference>
<gene>
    <name evidence="5" type="ORF">EHS15_07005</name>
</gene>
<feature type="coiled-coil region" evidence="2">
    <location>
        <begin position="228"/>
        <end position="257"/>
    </location>
</feature>
<feature type="coiled-coil region" evidence="2">
    <location>
        <begin position="111"/>
        <end position="166"/>
    </location>
</feature>
<keyword evidence="6" id="KW-1185">Reference proteome</keyword>
<sequence length="453" mass="50556">MINNQSTNRKYILFLLIPTVFFCSDANDKNASKKKMPVRELYTLQDSDKEITITLLGAVAHKDKAEVSSKVQGRIEKIFKEQGEKVNKGDALAKVETLNLELQLRKDEASVEVQNRQIDLARAKYIQAKQRTEKDLANIEKAKAEVDEAKANLDNLNRTHHNKKDLFEIGGVSETELKGVETALVSGETAYFKAKKNYSSIQVGYRVEDLQRGGIPVPKDPSKLNDAFVDLNTIIEKAELEMANANLKATLANIETTKLLIKESTLLSPLSGRVAVRSLYVGEATKEGQPVYIIVDDAEVFLTFPVSESDLPKFQEGKYIDFTIDALTNEPPRKGKIFIVSPILDAQSRTAEIKVIYKNEGKKLKPGMFARASYSYTLPNSGFLIPKTGIILSEDKTKGTIYYVGNNELCFSKEVQVESIENDKVMIHGEIGEGDKIVLKGLESLTNGQRWDE</sequence>
<dbReference type="InterPro" id="IPR058647">
    <property type="entry name" value="BSH_CzcB-like"/>
</dbReference>
<dbReference type="OrthoDB" id="325180at2"/>
<dbReference type="Gene3D" id="1.10.287.470">
    <property type="entry name" value="Helix hairpin bin"/>
    <property type="match status" value="2"/>
</dbReference>
<dbReference type="GO" id="GO:1990281">
    <property type="term" value="C:efflux pump complex"/>
    <property type="evidence" value="ECO:0007669"/>
    <property type="project" value="TreeGrafter"/>
</dbReference>
<dbReference type="EMBL" id="RQHW01000027">
    <property type="protein sequence ID" value="TGN19788.1"/>
    <property type="molecule type" value="Genomic_DNA"/>
</dbReference>
<comment type="similarity">
    <text evidence="1">Belongs to the membrane fusion protein (MFP) (TC 8.A.1) family.</text>
</comment>